<name>A0AAV1YTY2_9ARAC</name>
<evidence type="ECO:0000313" key="2">
    <source>
        <dbReference type="Proteomes" id="UP001497382"/>
    </source>
</evidence>
<protein>
    <submittedName>
        <fullName evidence="1">Uncharacterized protein</fullName>
    </submittedName>
</protein>
<evidence type="ECO:0000313" key="1">
    <source>
        <dbReference type="EMBL" id="CAL1262191.1"/>
    </source>
</evidence>
<proteinExistence type="predicted"/>
<dbReference type="AlphaFoldDB" id="A0AAV1YTY2"/>
<dbReference type="Proteomes" id="UP001497382">
    <property type="component" value="Unassembled WGS sequence"/>
</dbReference>
<keyword evidence="2" id="KW-1185">Reference proteome</keyword>
<organism evidence="1 2">
    <name type="scientific">Larinioides sclopetarius</name>
    <dbReference type="NCBI Taxonomy" id="280406"/>
    <lineage>
        <taxon>Eukaryota</taxon>
        <taxon>Metazoa</taxon>
        <taxon>Ecdysozoa</taxon>
        <taxon>Arthropoda</taxon>
        <taxon>Chelicerata</taxon>
        <taxon>Arachnida</taxon>
        <taxon>Araneae</taxon>
        <taxon>Araneomorphae</taxon>
        <taxon>Entelegynae</taxon>
        <taxon>Araneoidea</taxon>
        <taxon>Araneidae</taxon>
        <taxon>Larinioides</taxon>
    </lineage>
</organism>
<accession>A0AAV1YTY2</accession>
<dbReference type="EMBL" id="CAXIEN010000004">
    <property type="protein sequence ID" value="CAL1262191.1"/>
    <property type="molecule type" value="Genomic_DNA"/>
</dbReference>
<reference evidence="1 2" key="1">
    <citation type="submission" date="2024-04" db="EMBL/GenBank/DDBJ databases">
        <authorList>
            <person name="Rising A."/>
            <person name="Reimegard J."/>
            <person name="Sonavane S."/>
            <person name="Akerstrom W."/>
            <person name="Nylinder S."/>
            <person name="Hedman E."/>
            <person name="Kallberg Y."/>
        </authorList>
    </citation>
    <scope>NUCLEOTIDE SEQUENCE [LARGE SCALE GENOMIC DNA]</scope>
</reference>
<sequence>MPDNHSWVAAFTSSSGIVVLKALLSWDQKQGSHKVKGLGYKKGYPIFPTLTFSEVQPTVGIVAYELSSSVIPEN</sequence>
<gene>
    <name evidence="1" type="ORF">LARSCL_LOCUS846</name>
</gene>
<comment type="caution">
    <text evidence="1">The sequence shown here is derived from an EMBL/GenBank/DDBJ whole genome shotgun (WGS) entry which is preliminary data.</text>
</comment>